<protein>
    <recommendedName>
        <fullName evidence="1">T6SS Phospholipase effector Tle1-like catalytic domain-containing protein</fullName>
    </recommendedName>
</protein>
<dbReference type="PANTHER" id="PTHR33840">
    <property type="match status" value="1"/>
</dbReference>
<dbReference type="Proteomes" id="UP001201163">
    <property type="component" value="Unassembled WGS sequence"/>
</dbReference>
<dbReference type="SUPFAM" id="SSF53474">
    <property type="entry name" value="alpha/beta-Hydrolases"/>
    <property type="match status" value="1"/>
</dbReference>
<sequence>MSFLALANRLQLTQLAAAMRTNLLRTVRKPFALPPGIPPPHRLAGMRPNSGLTTHFPRPGVGAQSRSAPLHTRRIFVLCFDGTGDQFDADNTNIVQFCSALKKDDASQQMVYYQPGVGTYSVPQVVTRVRARFQKYINMAIANHISAHVMSGYEFLMQNYRAMDKICIFGFSRGAYTARALAGMIHKVYICLLPPGNHQQVPFAYEMYTREDEFGWQQSRHFKKAFSVDVRVDFLGAWDTVCSVGVIPHTLPFTNSNSAIRHFRHAMALDERRAAYQVNHWHPGNPHDPDAADNKKTDVREVWFAGCHSDVGGGSVPNETKNSLARISLRWMIHECFRTQTGIQFRRNALENLGIDVGTLRPAPVTPSVPTGHLNIHTATQMTASTTEASTLATNEEEERADALSRMHDQLKMVKAWWILEWLPLRHRRQYHGYLRPKHYWSINMGRPRELLRPIREGEKILVHRSVETRMKASESELEAGKYMPKAGLDLRDVEWID</sequence>
<dbReference type="InterPro" id="IPR029058">
    <property type="entry name" value="AB_hydrolase_fold"/>
</dbReference>
<comment type="caution">
    <text evidence="2">The sequence shown here is derived from an EMBL/GenBank/DDBJ whole genome shotgun (WGS) entry which is preliminary data.</text>
</comment>
<feature type="domain" description="T6SS Phospholipase effector Tle1-like catalytic" evidence="1">
    <location>
        <begin position="76"/>
        <end position="335"/>
    </location>
</feature>
<evidence type="ECO:0000259" key="1">
    <source>
        <dbReference type="Pfam" id="PF09994"/>
    </source>
</evidence>
<name>A0AAD4LE35_9AGAM</name>
<keyword evidence="3" id="KW-1185">Reference proteome</keyword>
<dbReference type="PANTHER" id="PTHR33840:SF2">
    <property type="entry name" value="TLE1 PHOSPHOLIPASE DOMAIN-CONTAINING PROTEIN"/>
    <property type="match status" value="1"/>
</dbReference>
<organism evidence="2 3">
    <name type="scientific">Lactarius akahatsu</name>
    <dbReference type="NCBI Taxonomy" id="416441"/>
    <lineage>
        <taxon>Eukaryota</taxon>
        <taxon>Fungi</taxon>
        <taxon>Dikarya</taxon>
        <taxon>Basidiomycota</taxon>
        <taxon>Agaricomycotina</taxon>
        <taxon>Agaricomycetes</taxon>
        <taxon>Russulales</taxon>
        <taxon>Russulaceae</taxon>
        <taxon>Lactarius</taxon>
    </lineage>
</organism>
<gene>
    <name evidence="2" type="ORF">EDB92DRAFT_1816806</name>
</gene>
<evidence type="ECO:0000313" key="2">
    <source>
        <dbReference type="EMBL" id="KAH8990233.1"/>
    </source>
</evidence>
<reference evidence="2" key="1">
    <citation type="submission" date="2022-01" db="EMBL/GenBank/DDBJ databases">
        <title>Comparative genomics reveals a dynamic genome evolution in the ectomycorrhizal milk-cap (Lactarius) mushrooms.</title>
        <authorList>
            <consortium name="DOE Joint Genome Institute"/>
            <person name="Lebreton A."/>
            <person name="Tang N."/>
            <person name="Kuo A."/>
            <person name="LaButti K."/>
            <person name="Drula E."/>
            <person name="Barry K."/>
            <person name="Clum A."/>
            <person name="Lipzen A."/>
            <person name="Mousain D."/>
            <person name="Ng V."/>
            <person name="Wang R."/>
            <person name="Wang X."/>
            <person name="Dai Y."/>
            <person name="Henrissat B."/>
            <person name="Grigoriev I.V."/>
            <person name="Guerin-Laguette A."/>
            <person name="Yu F."/>
            <person name="Martin F.M."/>
        </authorList>
    </citation>
    <scope>NUCLEOTIDE SEQUENCE</scope>
    <source>
        <strain evidence="2">QP</strain>
    </source>
</reference>
<proteinExistence type="predicted"/>
<dbReference type="AlphaFoldDB" id="A0AAD4LE35"/>
<dbReference type="EMBL" id="JAKELL010000031">
    <property type="protein sequence ID" value="KAH8990233.1"/>
    <property type="molecule type" value="Genomic_DNA"/>
</dbReference>
<evidence type="ECO:0000313" key="3">
    <source>
        <dbReference type="Proteomes" id="UP001201163"/>
    </source>
</evidence>
<dbReference type="Pfam" id="PF09994">
    <property type="entry name" value="T6SS_Tle1-like_cat"/>
    <property type="match status" value="1"/>
</dbReference>
<accession>A0AAD4LE35</accession>
<dbReference type="InterPro" id="IPR018712">
    <property type="entry name" value="Tle1-like_cat"/>
</dbReference>